<keyword evidence="1" id="KW-1185">Reference proteome</keyword>
<dbReference type="AlphaFoldDB" id="A0A914R2X0"/>
<dbReference type="Proteomes" id="UP000887564">
    <property type="component" value="Unplaced"/>
</dbReference>
<reference evidence="2" key="1">
    <citation type="submission" date="2022-11" db="UniProtKB">
        <authorList>
            <consortium name="WormBaseParasite"/>
        </authorList>
    </citation>
    <scope>IDENTIFICATION</scope>
</reference>
<protein>
    <submittedName>
        <fullName evidence="2">Uncharacterized protein</fullName>
    </submittedName>
</protein>
<proteinExistence type="predicted"/>
<organism evidence="1 2">
    <name type="scientific">Parascaris equorum</name>
    <name type="common">Equine roundworm</name>
    <dbReference type="NCBI Taxonomy" id="6256"/>
    <lineage>
        <taxon>Eukaryota</taxon>
        <taxon>Metazoa</taxon>
        <taxon>Ecdysozoa</taxon>
        <taxon>Nematoda</taxon>
        <taxon>Chromadorea</taxon>
        <taxon>Rhabditida</taxon>
        <taxon>Spirurina</taxon>
        <taxon>Ascaridomorpha</taxon>
        <taxon>Ascaridoidea</taxon>
        <taxon>Ascarididae</taxon>
        <taxon>Parascaris</taxon>
    </lineage>
</organism>
<accession>A0A914R2X0</accession>
<sequence>MKTPLVDGEGFPPVYSPPSPPHTLWISFRCSNSSFL</sequence>
<evidence type="ECO:0000313" key="2">
    <source>
        <dbReference type="WBParaSite" id="PEQ_0000095401-mRNA-1"/>
    </source>
</evidence>
<evidence type="ECO:0000313" key="1">
    <source>
        <dbReference type="Proteomes" id="UP000887564"/>
    </source>
</evidence>
<name>A0A914R2X0_PAREQ</name>
<dbReference type="WBParaSite" id="PEQ_0000095401-mRNA-1">
    <property type="protein sequence ID" value="PEQ_0000095401-mRNA-1"/>
    <property type="gene ID" value="PEQ_0000095401"/>
</dbReference>